<dbReference type="EnsemblMetazoa" id="CLYHEMT003208.2">
    <property type="protein sequence ID" value="CLYHEMP003208.2"/>
    <property type="gene ID" value="CLYHEMG003208"/>
</dbReference>
<dbReference type="PRINTS" id="PR00237">
    <property type="entry name" value="GPCRRHODOPSN"/>
</dbReference>
<dbReference type="CDD" id="cd00637">
    <property type="entry name" value="7tm_classA_rhodopsin-like"/>
    <property type="match status" value="1"/>
</dbReference>
<keyword evidence="14" id="KW-1185">Reference proteome</keyword>
<keyword evidence="7 10" id="KW-0675">Receptor</keyword>
<dbReference type="GO" id="GO:0005886">
    <property type="term" value="C:plasma membrane"/>
    <property type="evidence" value="ECO:0007669"/>
    <property type="project" value="UniProtKB-SubCell"/>
</dbReference>
<dbReference type="OrthoDB" id="5970330at2759"/>
<organism evidence="13 14">
    <name type="scientific">Clytia hemisphaerica</name>
    <dbReference type="NCBI Taxonomy" id="252671"/>
    <lineage>
        <taxon>Eukaryota</taxon>
        <taxon>Metazoa</taxon>
        <taxon>Cnidaria</taxon>
        <taxon>Hydrozoa</taxon>
        <taxon>Hydroidolina</taxon>
        <taxon>Leptothecata</taxon>
        <taxon>Obeliida</taxon>
        <taxon>Clytiidae</taxon>
        <taxon>Clytia</taxon>
    </lineage>
</organism>
<dbReference type="Pfam" id="PF00001">
    <property type="entry name" value="7tm_1"/>
    <property type="match status" value="2"/>
</dbReference>
<protein>
    <recommendedName>
        <fullName evidence="12">G-protein coupled receptors family 1 profile domain-containing protein</fullName>
    </recommendedName>
</protein>
<feature type="transmembrane region" description="Helical" evidence="11">
    <location>
        <begin position="133"/>
        <end position="155"/>
    </location>
</feature>
<evidence type="ECO:0000259" key="12">
    <source>
        <dbReference type="PROSITE" id="PS50262"/>
    </source>
</evidence>
<keyword evidence="9 10" id="KW-0807">Transducer</keyword>
<dbReference type="PANTHER" id="PTHR24246:SF27">
    <property type="entry name" value="ADENOSINE RECEPTOR, ISOFORM A"/>
    <property type="match status" value="1"/>
</dbReference>
<feature type="transmembrane region" description="Helical" evidence="11">
    <location>
        <begin position="216"/>
        <end position="244"/>
    </location>
</feature>
<evidence type="ECO:0000256" key="10">
    <source>
        <dbReference type="RuleBase" id="RU000688"/>
    </source>
</evidence>
<dbReference type="Proteomes" id="UP000594262">
    <property type="component" value="Unplaced"/>
</dbReference>
<evidence type="ECO:0000256" key="2">
    <source>
        <dbReference type="ARBA" id="ARBA00022475"/>
    </source>
</evidence>
<keyword evidence="2" id="KW-1003">Cell membrane</keyword>
<sequence>MECRFLWVDSDNTSTAPFFVAITVLAICIALPGNILTAHIILHKHDLRNEPTYLLIASVCIADVLVASIVQPLFICTMLLGTRHYCSLDNVYYTSAWISAMASGVGVLPITLERYMYIVYPLKYTFYVTKKRAQVAITLLWVMSLAFGVLPLFWYDSLLNHSISLFIVLLISFLMVCSYSKIYSKVQNVVPVHQDSQTTGNKNVGRRRKNRLQGQATRTVFFVVLSFFLCWFPYLMISFIISLYNYDNTDSLTNFTRDSIMMKLYWGCLLVGYCNSAINVFIYGRKNSVLRREISNYFRKIVRRNQGDLITTAIAGTLRLYSRKESKRKKEMNSEERNSSI</sequence>
<feature type="transmembrane region" description="Helical" evidence="11">
    <location>
        <begin position="54"/>
        <end position="80"/>
    </location>
</feature>
<reference evidence="13" key="1">
    <citation type="submission" date="2021-01" db="UniProtKB">
        <authorList>
            <consortium name="EnsemblMetazoa"/>
        </authorList>
    </citation>
    <scope>IDENTIFICATION</scope>
</reference>
<dbReference type="AlphaFoldDB" id="A0A7M5V4D7"/>
<dbReference type="SMART" id="SM01381">
    <property type="entry name" value="7TM_GPCR_Srsx"/>
    <property type="match status" value="1"/>
</dbReference>
<feature type="transmembrane region" description="Helical" evidence="11">
    <location>
        <begin position="161"/>
        <end position="179"/>
    </location>
</feature>
<dbReference type="SUPFAM" id="SSF81321">
    <property type="entry name" value="Family A G protein-coupled receptor-like"/>
    <property type="match status" value="1"/>
</dbReference>
<dbReference type="InterPro" id="IPR017452">
    <property type="entry name" value="GPCR_Rhodpsn_7TM"/>
</dbReference>
<dbReference type="Gene3D" id="1.20.1070.10">
    <property type="entry name" value="Rhodopsin 7-helix transmembrane proteins"/>
    <property type="match status" value="1"/>
</dbReference>
<dbReference type="InterPro" id="IPR000276">
    <property type="entry name" value="GPCR_Rhodpsn"/>
</dbReference>
<evidence type="ECO:0000313" key="14">
    <source>
        <dbReference type="Proteomes" id="UP000594262"/>
    </source>
</evidence>
<feature type="transmembrane region" description="Helical" evidence="11">
    <location>
        <begin position="264"/>
        <end position="284"/>
    </location>
</feature>
<keyword evidence="3 10" id="KW-0812">Transmembrane</keyword>
<evidence type="ECO:0000256" key="11">
    <source>
        <dbReference type="SAM" id="Phobius"/>
    </source>
</evidence>
<keyword evidence="5 10" id="KW-0297">G-protein coupled receptor</keyword>
<feature type="transmembrane region" description="Helical" evidence="11">
    <location>
        <begin position="92"/>
        <end position="112"/>
    </location>
</feature>
<evidence type="ECO:0000256" key="4">
    <source>
        <dbReference type="ARBA" id="ARBA00022989"/>
    </source>
</evidence>
<feature type="transmembrane region" description="Helical" evidence="11">
    <location>
        <begin position="16"/>
        <end position="42"/>
    </location>
</feature>
<evidence type="ECO:0000313" key="13">
    <source>
        <dbReference type="EnsemblMetazoa" id="CLYHEMP003208.2"/>
    </source>
</evidence>
<comment type="subcellular location">
    <subcellularLocation>
        <location evidence="1">Cell membrane</location>
        <topology evidence="1">Multi-pass membrane protein</topology>
    </subcellularLocation>
</comment>
<comment type="similarity">
    <text evidence="10">Belongs to the G-protein coupled receptor 1 family.</text>
</comment>
<dbReference type="RefSeq" id="XP_066927070.1">
    <property type="nucleotide sequence ID" value="XM_067070969.1"/>
</dbReference>
<evidence type="ECO:0000256" key="6">
    <source>
        <dbReference type="ARBA" id="ARBA00023136"/>
    </source>
</evidence>
<evidence type="ECO:0000256" key="1">
    <source>
        <dbReference type="ARBA" id="ARBA00004651"/>
    </source>
</evidence>
<evidence type="ECO:0000256" key="3">
    <source>
        <dbReference type="ARBA" id="ARBA00022692"/>
    </source>
</evidence>
<accession>A0A7M5V4D7</accession>
<keyword evidence="8" id="KW-0325">Glycoprotein</keyword>
<keyword evidence="4 11" id="KW-1133">Transmembrane helix</keyword>
<feature type="domain" description="G-protein coupled receptors family 1 profile" evidence="12">
    <location>
        <begin position="33"/>
        <end position="283"/>
    </location>
</feature>
<dbReference type="GeneID" id="136814423"/>
<name>A0A7M5V4D7_9CNID</name>
<proteinExistence type="inferred from homology"/>
<evidence type="ECO:0000256" key="7">
    <source>
        <dbReference type="ARBA" id="ARBA00023170"/>
    </source>
</evidence>
<keyword evidence="6 11" id="KW-0472">Membrane</keyword>
<dbReference type="PROSITE" id="PS50262">
    <property type="entry name" value="G_PROTEIN_RECEP_F1_2"/>
    <property type="match status" value="1"/>
</dbReference>
<evidence type="ECO:0000256" key="8">
    <source>
        <dbReference type="ARBA" id="ARBA00023180"/>
    </source>
</evidence>
<evidence type="ECO:0000256" key="5">
    <source>
        <dbReference type="ARBA" id="ARBA00023040"/>
    </source>
</evidence>
<dbReference type="PANTHER" id="PTHR24246">
    <property type="entry name" value="OLFACTORY RECEPTOR AND ADENOSINE RECEPTOR"/>
    <property type="match status" value="1"/>
</dbReference>
<dbReference type="PROSITE" id="PS00237">
    <property type="entry name" value="G_PROTEIN_RECEP_F1_1"/>
    <property type="match status" value="1"/>
</dbReference>
<dbReference type="GO" id="GO:0004930">
    <property type="term" value="F:G protein-coupled receptor activity"/>
    <property type="evidence" value="ECO:0007669"/>
    <property type="project" value="UniProtKB-KW"/>
</dbReference>
<evidence type="ECO:0000256" key="9">
    <source>
        <dbReference type="ARBA" id="ARBA00023224"/>
    </source>
</evidence>